<feature type="compositionally biased region" description="Low complexity" evidence="1">
    <location>
        <begin position="314"/>
        <end position="325"/>
    </location>
</feature>
<reference evidence="2" key="1">
    <citation type="submission" date="2021-03" db="EMBL/GenBank/DDBJ databases">
        <title>Genomic Encyclopedia of Type Strains, Phase IV (KMG-IV): sequencing the most valuable type-strain genomes for metagenomic binning, comparative biology and taxonomic classification.</title>
        <authorList>
            <person name="Goeker M."/>
        </authorList>
    </citation>
    <scope>NUCLEOTIDE SEQUENCE</scope>
    <source>
        <strain evidence="2">DSM 26232</strain>
    </source>
</reference>
<accession>A0A8T4H061</accession>
<sequence>MDGINRRSAMKLAATTGISSSLLATLGSEEVAAATSPEEVYPESETAHLTGSTSDPAVSQGTTIGWHRSYIPDPDNVPTEDIDYWLHEFSITSTSTGWLRNSYDGSMERNAATISGIHWELDMSGTFSTQSDHGDFTHFPMSDEKYAGYYPHPDNSNENYWQGLEILFDAAISVISAGAGAALIADDLISLMVEDASQGLTELSKGWTFDNNPDGYHEQMHSTHRIQMEVPFDVDDSDEVEITVWTGGQVGVEVSYTLAFTENGDDPPAQTSSVSPSTLDPDKMTPEQKDKYGVKKASGSSTNAELSVNKEGTESSSAESVAWEATNLPLQVKSTSRVIKPD</sequence>
<evidence type="ECO:0000256" key="1">
    <source>
        <dbReference type="SAM" id="MobiDB-lite"/>
    </source>
</evidence>
<dbReference type="Proteomes" id="UP000823736">
    <property type="component" value="Unassembled WGS sequence"/>
</dbReference>
<feature type="compositionally biased region" description="Basic and acidic residues" evidence="1">
    <location>
        <begin position="280"/>
        <end position="293"/>
    </location>
</feature>
<protein>
    <submittedName>
        <fullName evidence="2">Uncharacterized protein</fullName>
    </submittedName>
</protein>
<dbReference type="EMBL" id="JAGGLC010000006">
    <property type="protein sequence ID" value="MBP1988070.1"/>
    <property type="molecule type" value="Genomic_DNA"/>
</dbReference>
<feature type="region of interest" description="Disordered" evidence="1">
    <location>
        <begin position="262"/>
        <end position="342"/>
    </location>
</feature>
<feature type="compositionally biased region" description="Polar residues" evidence="1">
    <location>
        <begin position="328"/>
        <end position="342"/>
    </location>
</feature>
<dbReference type="InterPro" id="IPR006311">
    <property type="entry name" value="TAT_signal"/>
</dbReference>
<gene>
    <name evidence="2" type="ORF">J2753_002582</name>
</gene>
<evidence type="ECO:0000313" key="3">
    <source>
        <dbReference type="Proteomes" id="UP000823736"/>
    </source>
</evidence>
<organism evidence="2 3">
    <name type="scientific">Halolamina salifodinae</name>
    <dbReference type="NCBI Taxonomy" id="1202767"/>
    <lineage>
        <taxon>Archaea</taxon>
        <taxon>Methanobacteriati</taxon>
        <taxon>Methanobacteriota</taxon>
        <taxon>Stenosarchaea group</taxon>
        <taxon>Halobacteria</taxon>
        <taxon>Halobacteriales</taxon>
        <taxon>Haloferacaceae</taxon>
    </lineage>
</organism>
<feature type="region of interest" description="Disordered" evidence="1">
    <location>
        <begin position="34"/>
        <end position="72"/>
    </location>
</feature>
<feature type="compositionally biased region" description="Polar residues" evidence="1">
    <location>
        <begin position="269"/>
        <end position="278"/>
    </location>
</feature>
<proteinExistence type="predicted"/>
<dbReference type="PROSITE" id="PS51318">
    <property type="entry name" value="TAT"/>
    <property type="match status" value="1"/>
</dbReference>
<dbReference type="AlphaFoldDB" id="A0A8T4H061"/>
<comment type="caution">
    <text evidence="2">The sequence shown here is derived from an EMBL/GenBank/DDBJ whole genome shotgun (WGS) entry which is preliminary data.</text>
</comment>
<feature type="compositionally biased region" description="Polar residues" evidence="1">
    <location>
        <begin position="47"/>
        <end position="63"/>
    </location>
</feature>
<keyword evidence="3" id="KW-1185">Reference proteome</keyword>
<evidence type="ECO:0000313" key="2">
    <source>
        <dbReference type="EMBL" id="MBP1988070.1"/>
    </source>
</evidence>
<name>A0A8T4H061_9EURY</name>